<reference evidence="3 4" key="1">
    <citation type="submission" date="2019-06" db="EMBL/GenBank/DDBJ databases">
        <title>Sequencing the genomes of 1000 actinobacteria strains.</title>
        <authorList>
            <person name="Klenk H.-P."/>
        </authorList>
    </citation>
    <scope>NUCLEOTIDE SEQUENCE [LARGE SCALE GENOMIC DNA]</scope>
    <source>
        <strain evidence="3 4">DSM 21947</strain>
    </source>
</reference>
<dbReference type="Proteomes" id="UP000316560">
    <property type="component" value="Unassembled WGS sequence"/>
</dbReference>
<feature type="compositionally biased region" description="Polar residues" evidence="1">
    <location>
        <begin position="79"/>
        <end position="90"/>
    </location>
</feature>
<dbReference type="AlphaFoldDB" id="A0A8H2K7V0"/>
<feature type="region of interest" description="Disordered" evidence="1">
    <location>
        <begin position="76"/>
        <end position="139"/>
    </location>
</feature>
<keyword evidence="4" id="KW-1185">Reference proteome</keyword>
<comment type="caution">
    <text evidence="3">The sequence shown here is derived from an EMBL/GenBank/DDBJ whole genome shotgun (WGS) entry which is preliminary data.</text>
</comment>
<evidence type="ECO:0000259" key="2">
    <source>
        <dbReference type="Pfam" id="PF13614"/>
    </source>
</evidence>
<keyword evidence="3" id="KW-0969">Cilium</keyword>
<accession>A0A8H2K7V0</accession>
<feature type="domain" description="AAA" evidence="2">
    <location>
        <begin position="183"/>
        <end position="353"/>
    </location>
</feature>
<dbReference type="PANTHER" id="PTHR43384">
    <property type="entry name" value="SEPTUM SITE-DETERMINING PROTEIN MIND HOMOLOG, CHLOROPLASTIC-RELATED"/>
    <property type="match status" value="1"/>
</dbReference>
<dbReference type="InterPro" id="IPR027417">
    <property type="entry name" value="P-loop_NTPase"/>
</dbReference>
<name>A0A8H2K7V0_9MICO</name>
<dbReference type="OrthoDB" id="4640801at2"/>
<dbReference type="Gene3D" id="3.40.50.300">
    <property type="entry name" value="P-loop containing nucleotide triphosphate hydrolases"/>
    <property type="match status" value="1"/>
</dbReference>
<dbReference type="GO" id="GO:0005829">
    <property type="term" value="C:cytosol"/>
    <property type="evidence" value="ECO:0007669"/>
    <property type="project" value="TreeGrafter"/>
</dbReference>
<dbReference type="GO" id="GO:0051782">
    <property type="term" value="P:negative regulation of cell division"/>
    <property type="evidence" value="ECO:0007669"/>
    <property type="project" value="TreeGrafter"/>
</dbReference>
<dbReference type="GO" id="GO:0009898">
    <property type="term" value="C:cytoplasmic side of plasma membrane"/>
    <property type="evidence" value="ECO:0007669"/>
    <property type="project" value="TreeGrafter"/>
</dbReference>
<keyword evidence="3" id="KW-0966">Cell projection</keyword>
<dbReference type="Pfam" id="PF13614">
    <property type="entry name" value="AAA_31"/>
    <property type="match status" value="1"/>
</dbReference>
<dbReference type="GO" id="GO:0016887">
    <property type="term" value="F:ATP hydrolysis activity"/>
    <property type="evidence" value="ECO:0007669"/>
    <property type="project" value="TreeGrafter"/>
</dbReference>
<feature type="compositionally biased region" description="Basic and acidic residues" evidence="1">
    <location>
        <begin position="119"/>
        <end position="134"/>
    </location>
</feature>
<organism evidence="3 4">
    <name type="scientific">Rhodoglobus vestalii</name>
    <dbReference type="NCBI Taxonomy" id="193384"/>
    <lineage>
        <taxon>Bacteria</taxon>
        <taxon>Bacillati</taxon>
        <taxon>Actinomycetota</taxon>
        <taxon>Actinomycetes</taxon>
        <taxon>Micrococcales</taxon>
        <taxon>Microbacteriaceae</taxon>
        <taxon>Rhodoglobus</taxon>
    </lineage>
</organism>
<dbReference type="GO" id="GO:0005524">
    <property type="term" value="F:ATP binding"/>
    <property type="evidence" value="ECO:0007669"/>
    <property type="project" value="TreeGrafter"/>
</dbReference>
<keyword evidence="3" id="KW-0282">Flagellum</keyword>
<evidence type="ECO:0000256" key="1">
    <source>
        <dbReference type="SAM" id="MobiDB-lite"/>
    </source>
</evidence>
<dbReference type="RefSeq" id="WP_141990104.1">
    <property type="nucleotide sequence ID" value="NZ_VFRA01000001.1"/>
</dbReference>
<dbReference type="EMBL" id="VFRA01000001">
    <property type="protein sequence ID" value="TQO19637.1"/>
    <property type="molecule type" value="Genomic_DNA"/>
</dbReference>
<sequence length="438" mass="47121">MSTLEMTADVAANGTEATVSVAGKLTETVQYPREDQLRSGIIQRATEVAREHGTDVRLTSKQSNGVFSFLVSGDGRVSPDNTAKPQQHTTHVGPLRRTPPMTVEREEEATIAPEPEPTLEAKEEAPEEGRRSFLADDSAALPPASGWRGLITRTTGIKIAPSAAEQERLMNIRAVSQHWAGGRSIAVVNGKGGVGKTLTTAMLSAVFARHGGSGVIAWDNNDTRGTLGWRTERSSHNATIQDLGGVTERLMQPTATIGDLALYVHHQSADMYDVLRSNPKLLASDQRLTSGEFDALNEVIKKYSRMVIFDTGNDESSQRWLRMIDHCDQLVVPTSPSGEAAESAALLLEELSQRDERSAQLVKNAVVVVTVAERSTPATEVARIVAGFEKVAPRTIVIPFDPSLKSGALRFDSLKPATKNAWIAAGAAVAASLNEQEA</sequence>
<evidence type="ECO:0000313" key="3">
    <source>
        <dbReference type="EMBL" id="TQO19637.1"/>
    </source>
</evidence>
<dbReference type="PANTHER" id="PTHR43384:SF14">
    <property type="entry name" value="ESX-1 SECRETION-ASSOCIATED PROTEIN ESPI"/>
    <property type="match status" value="1"/>
</dbReference>
<gene>
    <name evidence="3" type="ORF">FB472_1206</name>
</gene>
<evidence type="ECO:0000313" key="4">
    <source>
        <dbReference type="Proteomes" id="UP000316560"/>
    </source>
</evidence>
<proteinExistence type="predicted"/>
<dbReference type="InterPro" id="IPR025669">
    <property type="entry name" value="AAA_dom"/>
</dbReference>
<dbReference type="InterPro" id="IPR050625">
    <property type="entry name" value="ParA/MinD_ATPase"/>
</dbReference>
<dbReference type="SUPFAM" id="SSF52540">
    <property type="entry name" value="P-loop containing nucleoside triphosphate hydrolases"/>
    <property type="match status" value="1"/>
</dbReference>
<protein>
    <submittedName>
        <fullName evidence="3">MinD-like ATPase involved in chromosome partitioning or flagellar assembly</fullName>
    </submittedName>
</protein>